<dbReference type="InterPro" id="IPR036465">
    <property type="entry name" value="vWFA_dom_sf"/>
</dbReference>
<dbReference type="KEGG" id="vg:14477298"/>
<feature type="compositionally biased region" description="Basic residues" evidence="1">
    <location>
        <begin position="560"/>
        <end position="571"/>
    </location>
</feature>
<gene>
    <name evidence="3" type="primary">57</name>
    <name evidence="3" type="ORF">HVTV1_57</name>
</gene>
<dbReference type="InterPro" id="IPR002035">
    <property type="entry name" value="VWF_A"/>
</dbReference>
<dbReference type="SUPFAM" id="SSF53300">
    <property type="entry name" value="vWA-like"/>
    <property type="match status" value="1"/>
</dbReference>
<organism evidence="3 4">
    <name type="scientific">Haloarcula vallismortis tailed virus 1</name>
    <dbReference type="NCBI Taxonomy" id="1262528"/>
    <lineage>
        <taxon>Viruses</taxon>
        <taxon>Duplodnaviria</taxon>
        <taxon>Heunggongvirae</taxon>
        <taxon>Uroviricota</taxon>
        <taxon>Caudoviricetes</taxon>
        <taxon>Thumleimavirales</taxon>
        <taxon>Druskaviridae</taxon>
        <taxon>Tredecimvirus</taxon>
        <taxon>Tredecimvirus thailandense</taxon>
        <taxon>Tredecimvirus HVTV1</taxon>
    </lineage>
</organism>
<evidence type="ECO:0000256" key="1">
    <source>
        <dbReference type="SAM" id="MobiDB-lite"/>
    </source>
</evidence>
<feature type="region of interest" description="Disordered" evidence="1">
    <location>
        <begin position="540"/>
        <end position="571"/>
    </location>
</feature>
<dbReference type="Gene3D" id="3.40.50.410">
    <property type="entry name" value="von Willebrand factor, type A domain"/>
    <property type="match status" value="1"/>
</dbReference>
<dbReference type="Pfam" id="PF13519">
    <property type="entry name" value="VWA_2"/>
    <property type="match status" value="1"/>
</dbReference>
<proteinExistence type="predicted"/>
<name>L7THW0_9CAUD</name>
<feature type="compositionally biased region" description="Acidic residues" evidence="1">
    <location>
        <begin position="335"/>
        <end position="442"/>
    </location>
</feature>
<sequence length="743" mass="82097">MKEKLYNTTGTRISPDTDPDELRKRIGVGAGEKLRNSSRRESYLQKIAGLVSLTDLVLYVRGQGAHVKLNKDTPEINVTGEKHEQDVTDISEDEYDLLVQEVLTMHECGHILFSDWPSFERYMNRVDMNSRHLFKHIWNAAEDGAIERQITSEFNVRDDFKVLYANLHEAQPGGFGIEQDSLDQNNDDSFYKFPMAHAVITAILDLWQEELYDEASGTLQALLDPNDEEHIFGSPDDEDLFRDFLPTIEDYVEDMLTQPKARKRNKRTWEFWEDFQDLMDDSQVTGKRPLSDSGGGENGMPDDAQPGIGDSSRDADDLDGDTIVIEVDAGGSLEGADEDDDGDGGDEQDDDADGWGLGDGDEDEGEDEDGDEDGAGGDDEQQDDADGEGDGSDGDDRDDDEGESDADNDGDDDGDEQGDDGDEGGDDDSEQGDEGDGGDDADGDARGSGGDGLKEAEDRVQRRYNDEISREAEEVGGDDMLDEAEEFLEVLKGGDESGDMPDENMKLVIPESDDFNTDRFRQAKNDSRALKRLWEQKLRQEQKTKVKRGKRFGSPDSRSMHRSGRSTKVFKTRNTPDQKDYECIVVLDRSSSMSGQLVRQAERAAGALLMSLQGVGVNVSMVSVDSNEAVLEVPFGGKVEDQKNVIFTESTGGSTPLSQATYLCRHRINQHATTTRFMLVITDGRPDDGNQFAKQVGECNFPVLGVEIGGNSYGNPGYDRTTQVPQNGDILGSLRNLVNEVMF</sequence>
<evidence type="ECO:0000313" key="3">
    <source>
        <dbReference type="EMBL" id="AGC34426.1"/>
    </source>
</evidence>
<dbReference type="OrthoDB" id="1764at10239"/>
<accession>L7THW0</accession>
<feature type="compositionally biased region" description="Acidic residues" evidence="1">
    <location>
        <begin position="474"/>
        <end position="483"/>
    </location>
</feature>
<feature type="region of interest" description="Disordered" evidence="1">
    <location>
        <begin position="280"/>
        <end position="483"/>
    </location>
</feature>
<feature type="compositionally biased region" description="Basic and acidic residues" evidence="1">
    <location>
        <begin position="452"/>
        <end position="473"/>
    </location>
</feature>
<dbReference type="Proteomes" id="UP000011137">
    <property type="component" value="Segment"/>
</dbReference>
<evidence type="ECO:0000259" key="2">
    <source>
        <dbReference type="SMART" id="SM00327"/>
    </source>
</evidence>
<feature type="domain" description="VWFA" evidence="2">
    <location>
        <begin position="580"/>
        <end position="743"/>
    </location>
</feature>
<reference evidence="3 4" key="1">
    <citation type="journal article" date="2013" name="J. Virol.">
        <title>Insights into head-tailed viruses infecting extremely halophilic archaea.</title>
        <authorList>
            <person name="Pietila M.K."/>
            <person name="Laurinmaki P."/>
            <person name="Russell D.A."/>
            <person name="Ko C.C."/>
            <person name="Jacobs-Sera D."/>
            <person name="Butcher S.J."/>
            <person name="Bamford D.H."/>
            <person name="Hendrix R.W."/>
        </authorList>
    </citation>
    <scope>NUCLEOTIDE SEQUENCE [LARGE SCALE GENOMIC DNA]</scope>
</reference>
<dbReference type="SMART" id="SM00327">
    <property type="entry name" value="VWA"/>
    <property type="match status" value="1"/>
</dbReference>
<keyword evidence="4" id="KW-1185">Reference proteome</keyword>
<dbReference type="RefSeq" id="YP_007378962.1">
    <property type="nucleotide sequence ID" value="NC_020158.1"/>
</dbReference>
<protein>
    <submittedName>
        <fullName evidence="3">von Willebrand factor type A</fullName>
    </submittedName>
</protein>
<evidence type="ECO:0000313" key="4">
    <source>
        <dbReference type="Proteomes" id="UP000011137"/>
    </source>
</evidence>
<dbReference type="EMBL" id="KC117377">
    <property type="protein sequence ID" value="AGC34426.1"/>
    <property type="molecule type" value="Genomic_DNA"/>
</dbReference>
<dbReference type="CDD" id="cd00198">
    <property type="entry name" value="vWFA"/>
    <property type="match status" value="1"/>
</dbReference>
<dbReference type="GeneID" id="14477298"/>